<dbReference type="Proteomes" id="UP000218615">
    <property type="component" value="Unassembled WGS sequence"/>
</dbReference>
<evidence type="ECO:0000259" key="2">
    <source>
        <dbReference type="Pfam" id="PF09851"/>
    </source>
</evidence>
<reference evidence="4" key="1">
    <citation type="submission" date="2017-06" db="EMBL/GenBank/DDBJ databases">
        <authorList>
            <person name="Cremers G."/>
        </authorList>
    </citation>
    <scope>NUCLEOTIDE SEQUENCE [LARGE SCALE GENOMIC DNA]</scope>
</reference>
<keyword evidence="1" id="KW-0472">Membrane</keyword>
<evidence type="ECO:0000313" key="3">
    <source>
        <dbReference type="EMBL" id="SNQ60674.1"/>
    </source>
</evidence>
<feature type="transmembrane region" description="Helical" evidence="1">
    <location>
        <begin position="37"/>
        <end position="57"/>
    </location>
</feature>
<keyword evidence="1" id="KW-0812">Transmembrane</keyword>
<feature type="domain" description="SHOCT" evidence="2">
    <location>
        <begin position="71"/>
        <end position="96"/>
    </location>
</feature>
<keyword evidence="1" id="KW-1133">Transmembrane helix</keyword>
<dbReference type="EMBL" id="FZMP01000112">
    <property type="protein sequence ID" value="SNQ60674.1"/>
    <property type="molecule type" value="Genomic_DNA"/>
</dbReference>
<keyword evidence="4" id="KW-1185">Reference proteome</keyword>
<evidence type="ECO:0000313" key="4">
    <source>
        <dbReference type="Proteomes" id="UP000218615"/>
    </source>
</evidence>
<evidence type="ECO:0000256" key="1">
    <source>
        <dbReference type="SAM" id="Phobius"/>
    </source>
</evidence>
<accession>A0A284VN37</accession>
<dbReference type="InterPro" id="IPR018649">
    <property type="entry name" value="SHOCT"/>
</dbReference>
<sequence length="98" mass="10743">MSNKDSTLWITIALLMVVIVLFGGGMIGGMMGSGMGFGAIIMVLFWGAIIWLVISLINAGTQKSQETPESALAILKKRYARGEITKEQYLEMEKELTE</sequence>
<dbReference type="Pfam" id="PF09851">
    <property type="entry name" value="SHOCT"/>
    <property type="match status" value="1"/>
</dbReference>
<organism evidence="3 4">
    <name type="scientific">Candidatus Methanoperedens nitratireducens</name>
    <dbReference type="NCBI Taxonomy" id="1392998"/>
    <lineage>
        <taxon>Archaea</taxon>
        <taxon>Methanobacteriati</taxon>
        <taxon>Methanobacteriota</taxon>
        <taxon>Stenosarchaea group</taxon>
        <taxon>Methanomicrobia</taxon>
        <taxon>Methanosarcinales</taxon>
        <taxon>ANME-2 cluster</taxon>
        <taxon>Candidatus Methanoperedentaceae</taxon>
        <taxon>Candidatus Methanoperedens</taxon>
    </lineage>
</organism>
<dbReference type="RefSeq" id="WP_218837947.1">
    <property type="nucleotide sequence ID" value="NZ_FZMP01000112.1"/>
</dbReference>
<dbReference type="STRING" id="1392998.ANME2D_02043"/>
<proteinExistence type="predicted"/>
<dbReference type="OrthoDB" id="53394at2157"/>
<feature type="transmembrane region" description="Helical" evidence="1">
    <location>
        <begin position="7"/>
        <end position="31"/>
    </location>
</feature>
<dbReference type="AlphaFoldDB" id="A0A284VN37"/>
<name>A0A284VN37_9EURY</name>
<protein>
    <recommendedName>
        <fullName evidence="2">SHOCT domain-containing protein</fullName>
    </recommendedName>
</protein>
<gene>
    <name evidence="3" type="ORF">MNV_20050</name>
</gene>